<proteinExistence type="predicted"/>
<keyword evidence="3" id="KW-1015">Disulfide bond</keyword>
<evidence type="ECO:0000256" key="4">
    <source>
        <dbReference type="SAM" id="MobiDB-lite"/>
    </source>
</evidence>
<dbReference type="RefSeq" id="WP_269039333.1">
    <property type="nucleotide sequence ID" value="NZ_CP114040.1"/>
</dbReference>
<dbReference type="EMBL" id="CP114040">
    <property type="protein sequence ID" value="WAS96970.1"/>
    <property type="molecule type" value="Genomic_DNA"/>
</dbReference>
<dbReference type="InterPro" id="IPR011047">
    <property type="entry name" value="Quinoprotein_ADH-like_sf"/>
</dbReference>
<dbReference type="Proteomes" id="UP001164459">
    <property type="component" value="Chromosome"/>
</dbReference>
<keyword evidence="2" id="KW-0677">Repeat</keyword>
<evidence type="ECO:0000256" key="1">
    <source>
        <dbReference type="ARBA" id="ARBA00022729"/>
    </source>
</evidence>
<keyword evidence="7" id="KW-1185">Reference proteome</keyword>
<evidence type="ECO:0000313" key="7">
    <source>
        <dbReference type="Proteomes" id="UP001164459"/>
    </source>
</evidence>
<accession>A0ABY7HD10</accession>
<feature type="compositionally biased region" description="Low complexity" evidence="4">
    <location>
        <begin position="26"/>
        <end position="51"/>
    </location>
</feature>
<feature type="region of interest" description="Disordered" evidence="4">
    <location>
        <begin position="19"/>
        <end position="85"/>
    </location>
</feature>
<gene>
    <name evidence="6" type="ORF">O0S08_12545</name>
</gene>
<feature type="signal peptide" evidence="5">
    <location>
        <begin position="1"/>
        <end position="23"/>
    </location>
</feature>
<dbReference type="PANTHER" id="PTHR42754">
    <property type="entry name" value="ENDOGLUCANASE"/>
    <property type="match status" value="1"/>
</dbReference>
<evidence type="ECO:0008006" key="8">
    <source>
        <dbReference type="Google" id="ProtNLM"/>
    </source>
</evidence>
<feature type="chain" id="PRO_5046526424" description="Myxococcus cysteine-rich repeat-containing protein" evidence="5">
    <location>
        <begin position="24"/>
        <end position="440"/>
    </location>
</feature>
<dbReference type="NCBIfam" id="TIGR02232">
    <property type="entry name" value="myxo_disulf_rpt"/>
    <property type="match status" value="1"/>
</dbReference>
<keyword evidence="1 5" id="KW-0732">Signal</keyword>
<protein>
    <recommendedName>
        <fullName evidence="8">Myxococcus cysteine-rich repeat-containing protein</fullName>
    </recommendedName>
</protein>
<sequence length="440" mass="45803">MRCVHGRVVWLFAALGCPGPDTATPVTEATGASESTTSAESTTAEPTGTTPEPVPTGDAPASCGDGAVDGDESCDDGNTVDGDGCNRDCEPSARLLWERLSGAPQSDWYHDMVLGPDQTLLVGGTIANARDNQDRLLSRHDLAGEPLWARSYDAGAQFERVLAVGRHEAAVYAAGAKYSLADGYDLWIARHDLAGEVVWEDHLGSGFGHDFATGLSLTGEGEVLVAGVVGTADGAAMWTRRYGPDGAVQWTQSVPVLPSAVFYLGPDVEVAGERVLVGFTAWSNDYNEVLAAYPPGGGAPLWQRDWASGGLIYGLAAAGESIFVTGQRYPESFFVRRLSAEGESQWVSTECIGSAGRAVAVDGQGDVVAIGLGAGSDGANARLCKFTGDGQLRWGKDLGSGLGDDFGEAVVILPDGRIVVAGSQAVGPDDFDGWLAMFAP</sequence>
<evidence type="ECO:0000256" key="5">
    <source>
        <dbReference type="SAM" id="SignalP"/>
    </source>
</evidence>
<name>A0ABY7HD10_9BACT</name>
<reference evidence="6" key="1">
    <citation type="submission" date="2022-11" db="EMBL/GenBank/DDBJ databases">
        <title>Minimal conservation of predation-associated metabolite biosynthetic gene clusters underscores biosynthetic potential of Myxococcota including descriptions for ten novel species: Archangium lansinium sp. nov., Myxococcus landrumus sp. nov., Nannocystis bai.</title>
        <authorList>
            <person name="Ahearne A."/>
            <person name="Stevens C."/>
            <person name="Dowd S."/>
        </authorList>
    </citation>
    <scope>NUCLEOTIDE SEQUENCE</scope>
    <source>
        <strain evidence="6">Fl3</strain>
    </source>
</reference>
<evidence type="ECO:0000256" key="2">
    <source>
        <dbReference type="ARBA" id="ARBA00022737"/>
    </source>
</evidence>
<dbReference type="InterPro" id="IPR011936">
    <property type="entry name" value="Myxo_disulph_rpt"/>
</dbReference>
<evidence type="ECO:0000256" key="3">
    <source>
        <dbReference type="ARBA" id="ARBA00023157"/>
    </source>
</evidence>
<organism evidence="6 7">
    <name type="scientific">Nannocystis punicea</name>
    <dbReference type="NCBI Taxonomy" id="2995304"/>
    <lineage>
        <taxon>Bacteria</taxon>
        <taxon>Pseudomonadati</taxon>
        <taxon>Myxococcota</taxon>
        <taxon>Polyangia</taxon>
        <taxon>Nannocystales</taxon>
        <taxon>Nannocystaceae</taxon>
        <taxon>Nannocystis</taxon>
    </lineage>
</organism>
<dbReference type="SUPFAM" id="SSF50998">
    <property type="entry name" value="Quinoprotein alcohol dehydrogenase-like"/>
    <property type="match status" value="1"/>
</dbReference>
<dbReference type="PANTHER" id="PTHR42754:SF1">
    <property type="entry name" value="LIPOPROTEIN"/>
    <property type="match status" value="1"/>
</dbReference>
<evidence type="ECO:0000313" key="6">
    <source>
        <dbReference type="EMBL" id="WAS96970.1"/>
    </source>
</evidence>